<dbReference type="InterPro" id="IPR025398">
    <property type="entry name" value="DUF4371"/>
</dbReference>
<dbReference type="PANTHER" id="PTHR45749">
    <property type="match status" value="1"/>
</dbReference>
<feature type="domain" description="TTF-type" evidence="1">
    <location>
        <begin position="1"/>
        <end position="88"/>
    </location>
</feature>
<dbReference type="InterPro" id="IPR008906">
    <property type="entry name" value="HATC_C_dom"/>
</dbReference>
<evidence type="ECO:0000313" key="3">
    <source>
        <dbReference type="Proteomes" id="UP001591681"/>
    </source>
</evidence>
<dbReference type="EMBL" id="JBHFQA010000017">
    <property type="protein sequence ID" value="KAL2083833.1"/>
    <property type="molecule type" value="Genomic_DNA"/>
</dbReference>
<name>A0ABD1J9G7_9TELE</name>
<dbReference type="Proteomes" id="UP001591681">
    <property type="component" value="Unassembled WGS sequence"/>
</dbReference>
<organism evidence="2 3">
    <name type="scientific">Coilia grayii</name>
    <name type="common">Gray's grenadier anchovy</name>
    <dbReference type="NCBI Taxonomy" id="363190"/>
    <lineage>
        <taxon>Eukaryota</taxon>
        <taxon>Metazoa</taxon>
        <taxon>Chordata</taxon>
        <taxon>Craniata</taxon>
        <taxon>Vertebrata</taxon>
        <taxon>Euteleostomi</taxon>
        <taxon>Actinopterygii</taxon>
        <taxon>Neopterygii</taxon>
        <taxon>Teleostei</taxon>
        <taxon>Clupei</taxon>
        <taxon>Clupeiformes</taxon>
        <taxon>Clupeoidei</taxon>
        <taxon>Engraulidae</taxon>
        <taxon>Coilinae</taxon>
        <taxon>Coilia</taxon>
    </lineage>
</organism>
<accession>A0ABD1J9G7</accession>
<dbReference type="Pfam" id="PF05699">
    <property type="entry name" value="Dimer_Tnp_hAT"/>
    <property type="match status" value="1"/>
</dbReference>
<protein>
    <recommendedName>
        <fullName evidence="1">TTF-type domain-containing protein</fullName>
    </recommendedName>
</protein>
<keyword evidence="3" id="KW-1185">Reference proteome</keyword>
<sequence>MSNGEKVQRDWLLYSKNTNRVHCSARKLFGGDRVAGTRLVVGYNNWQRLSRTLQHHETSSFHINAYLLWKELASRLRIGKTIDSTLQRSIDAEKAHWRSVLKQVMDCILFLAERNLPLRGKNAKLGDPKNGNFLGVLEVIARCDVTLAEHLRRAASKETTGHLSWCTQNEFLDSISECILHQICAQVKAAKYFAVELDCTSDISKQEQASVIIRYVHTDDNKKARINESFVGFTVVKDTTGKGLTETLLGLYNLGLCLANCRGQSYDHGSNMRGVHKGVQALVQQNHSLNLLLCHAAASNKACLTFFSTLQRLYTIFSASVKRWDILKEFVDISLKPLTDTRCEAKIDSVKAVRFQLGGILDALEKLEEVEKDGKIVSEAASLSGEIVTMEFLMCLLIWYDLLSEITFVSKAMQAVNISMDTAIRMIDSLKEFFLKYREEGFQNAIDVARKIAIEMDATPEFRERRVRKQKRFHGADSSTGHFEQDPETHFRCMVFNVIVDTVIQELSDRFCNLQLVSEKFKFIFKMHHMTKAELEESVTRYALATNDVSRDIILEIYPASRLLRGHEKALDKLNFLLQENLDLVFPNLTVALRVFLTKPMTVASAERSFSKLKLIKTYLRSNMSNDRLTQLAVISIENSVARTISFDTIIDGQVQRHVVLQFSKCVPEYLVAALLHKVHSCEERVLLCFL</sequence>
<dbReference type="InterPro" id="IPR006580">
    <property type="entry name" value="Znf_TTF"/>
</dbReference>
<comment type="caution">
    <text evidence="2">The sequence shown here is derived from an EMBL/GenBank/DDBJ whole genome shotgun (WGS) entry which is preliminary data.</text>
</comment>
<dbReference type="PANTHER" id="PTHR45749:SF35">
    <property type="entry name" value="AC-LIKE TRANSPOSASE-RELATED"/>
    <property type="match status" value="1"/>
</dbReference>
<reference evidence="2 3" key="1">
    <citation type="submission" date="2024-09" db="EMBL/GenBank/DDBJ databases">
        <title>A chromosome-level genome assembly of Gray's grenadier anchovy, Coilia grayii.</title>
        <authorList>
            <person name="Fu Z."/>
        </authorList>
    </citation>
    <scope>NUCLEOTIDE SEQUENCE [LARGE SCALE GENOMIC DNA]</scope>
    <source>
        <strain evidence="2">G4</strain>
        <tissue evidence="2">Muscle</tissue>
    </source>
</reference>
<gene>
    <name evidence="2" type="ORF">ACEWY4_019351</name>
</gene>
<evidence type="ECO:0000313" key="2">
    <source>
        <dbReference type="EMBL" id="KAL2083833.1"/>
    </source>
</evidence>
<dbReference type="SUPFAM" id="SSF53098">
    <property type="entry name" value="Ribonuclease H-like"/>
    <property type="match status" value="1"/>
</dbReference>
<dbReference type="InterPro" id="IPR012337">
    <property type="entry name" value="RNaseH-like_sf"/>
</dbReference>
<dbReference type="AlphaFoldDB" id="A0ABD1J9G7"/>
<dbReference type="Pfam" id="PF14291">
    <property type="entry name" value="DUF4371"/>
    <property type="match status" value="1"/>
</dbReference>
<evidence type="ECO:0000259" key="1">
    <source>
        <dbReference type="SMART" id="SM00597"/>
    </source>
</evidence>
<dbReference type="SMART" id="SM00597">
    <property type="entry name" value="ZnF_TTF"/>
    <property type="match status" value="1"/>
</dbReference>
<proteinExistence type="predicted"/>